<keyword evidence="4" id="KW-1185">Reference proteome</keyword>
<feature type="transmembrane region" description="Helical" evidence="2">
    <location>
        <begin position="508"/>
        <end position="530"/>
    </location>
</feature>
<feature type="transmembrane region" description="Helical" evidence="2">
    <location>
        <begin position="656"/>
        <end position="677"/>
    </location>
</feature>
<keyword evidence="2" id="KW-1133">Transmembrane helix</keyword>
<organism evidence="3 4">
    <name type="scientific">Aphidius gifuensis</name>
    <name type="common">Parasitoid wasp</name>
    <dbReference type="NCBI Taxonomy" id="684658"/>
    <lineage>
        <taxon>Eukaryota</taxon>
        <taxon>Metazoa</taxon>
        <taxon>Ecdysozoa</taxon>
        <taxon>Arthropoda</taxon>
        <taxon>Hexapoda</taxon>
        <taxon>Insecta</taxon>
        <taxon>Pterygota</taxon>
        <taxon>Neoptera</taxon>
        <taxon>Endopterygota</taxon>
        <taxon>Hymenoptera</taxon>
        <taxon>Apocrita</taxon>
        <taxon>Ichneumonoidea</taxon>
        <taxon>Braconidae</taxon>
        <taxon>Aphidiinae</taxon>
        <taxon>Aphidius</taxon>
    </lineage>
</organism>
<evidence type="ECO:0000256" key="2">
    <source>
        <dbReference type="SAM" id="Phobius"/>
    </source>
</evidence>
<dbReference type="GO" id="GO:0060271">
    <property type="term" value="P:cilium assembly"/>
    <property type="evidence" value="ECO:0007669"/>
    <property type="project" value="InterPro"/>
</dbReference>
<keyword evidence="2" id="KW-0472">Membrane</keyword>
<dbReference type="InterPro" id="IPR019170">
    <property type="entry name" value="Meckelin"/>
</dbReference>
<gene>
    <name evidence="3" type="ORF">HCN44_005928</name>
</gene>
<dbReference type="PANTHER" id="PTHR21274">
    <property type="entry name" value="MECKELIN"/>
    <property type="match status" value="1"/>
</dbReference>
<feature type="transmembrane region" description="Helical" evidence="2">
    <location>
        <begin position="697"/>
        <end position="718"/>
    </location>
</feature>
<evidence type="ECO:0008006" key="5">
    <source>
        <dbReference type="Google" id="ProtNLM"/>
    </source>
</evidence>
<comment type="caution">
    <text evidence="3">The sequence shown here is derived from an EMBL/GenBank/DDBJ whole genome shotgun (WGS) entry which is preliminary data.</text>
</comment>
<feature type="transmembrane region" description="Helical" evidence="2">
    <location>
        <begin position="458"/>
        <end position="488"/>
    </location>
</feature>
<evidence type="ECO:0000313" key="3">
    <source>
        <dbReference type="EMBL" id="KAF7993147.1"/>
    </source>
</evidence>
<sequence length="904" mass="104747">MSCDKCTNNLVSDKTRLKCICNENSRLVLSSTSKQCQSCSNGTILTSDKNDCIPCQINGLCHCPKNQIKVERSLNGSLLKNLECLPCSNNYYLSNDKSKCLPCFSTSNNYQEDIINTPSSMIHHKLIETQCLDNNTLKSYQNIRGIYLVNYELGSFESYYLRSQLKLTINMCQNGDELSCEHLSNICVLTLHIDSIACQQFIKIRTRKNLFYPAGEAENILSQRNISTRYTLIKNDINNQLKFIIARHSLNGDLQAISNLDSPYFPSCFNTIRFGINLKKTISTTASSLAEKKPEFLTPYIVFNDKQKKLIHQLPVFVEQNNNVNSIKKWQLIKKFFTLDTVTGYSTIIESVNSSYYKSSELIVIRYLKSLKILIKLQDERGKIYPPIFIVNYGELKTSDIKNNIDVSIDYEIVFSLTDDRFNHIIFIASGILIGIAIIFGILKMLSYHRRNDTKNNLYIIIWFIIYCLGSIGNVLIIVTLSCCIYIFIFYKGQSILHILLPDNDDEWIIKICTIIAFGSKLVEVLVLIWNLRKINIFFIDWEQPRNLQSNLHIDSPHTSLKKSYIKRFSDNSSSVVQTPSEIITSRKNKSSSKSSQSSTPSHQSFEQIEQQLSQNFIDSNFTINHQDFSQNWMVSIWRTYFVANKWLRIKTQRKININFQVLGTLLILEIIGFKNFNLAIPELTLDYQENNLNKNFTLNYAIISMIYILIYILQWIVSVFREKYVKNELQGFVDLCSVANISIFILSNDYYGYYIHGRSVHGYADTDLLSLINDLKREENNVCAHRGLIPGTTQQTFVISVSKNFKTFYTSLLDLENMNNKKYSRRNFVDIPSWEERWKMHIKLKKFLCGFIDHCFKNLDYTVKEKHVIEKLCDIEIFESFDKSIFYIGKFNIKCLKQLTADI</sequence>
<name>A0A834XV84_APHGI</name>
<keyword evidence="2" id="KW-0812">Transmembrane</keyword>
<dbReference type="GO" id="GO:0036038">
    <property type="term" value="C:MKS complex"/>
    <property type="evidence" value="ECO:0007669"/>
    <property type="project" value="InterPro"/>
</dbReference>
<dbReference type="Pfam" id="PF09773">
    <property type="entry name" value="Meckelin"/>
    <property type="match status" value="1"/>
</dbReference>
<reference evidence="3 4" key="1">
    <citation type="submission" date="2020-08" db="EMBL/GenBank/DDBJ databases">
        <title>Aphidius gifuensis genome sequencing and assembly.</title>
        <authorList>
            <person name="Du Z."/>
        </authorList>
    </citation>
    <scope>NUCLEOTIDE SEQUENCE [LARGE SCALE GENOMIC DNA]</scope>
    <source>
        <strain evidence="3">YNYX2018</strain>
        <tissue evidence="3">Adults</tissue>
    </source>
</reference>
<feature type="transmembrane region" description="Helical" evidence="2">
    <location>
        <begin position="425"/>
        <end position="446"/>
    </location>
</feature>
<dbReference type="EMBL" id="JACMRX010000003">
    <property type="protein sequence ID" value="KAF7993147.1"/>
    <property type="molecule type" value="Genomic_DNA"/>
</dbReference>
<accession>A0A834XV84</accession>
<protein>
    <recommendedName>
        <fullName evidence="5">Meckelin</fullName>
    </recommendedName>
</protein>
<dbReference type="AlphaFoldDB" id="A0A834XV84"/>
<proteinExistence type="predicted"/>
<dbReference type="PANTHER" id="PTHR21274:SF0">
    <property type="entry name" value="MECKELIN"/>
    <property type="match status" value="1"/>
</dbReference>
<evidence type="ECO:0000313" key="4">
    <source>
        <dbReference type="Proteomes" id="UP000639338"/>
    </source>
</evidence>
<dbReference type="Proteomes" id="UP000639338">
    <property type="component" value="Unassembled WGS sequence"/>
</dbReference>
<feature type="region of interest" description="Disordered" evidence="1">
    <location>
        <begin position="577"/>
        <end position="602"/>
    </location>
</feature>
<feature type="compositionally biased region" description="Low complexity" evidence="1">
    <location>
        <begin position="592"/>
        <end position="602"/>
    </location>
</feature>
<dbReference type="OrthoDB" id="419138at2759"/>
<evidence type="ECO:0000256" key="1">
    <source>
        <dbReference type="SAM" id="MobiDB-lite"/>
    </source>
</evidence>